<evidence type="ECO:0000259" key="1">
    <source>
        <dbReference type="Pfam" id="PF08378"/>
    </source>
</evidence>
<proteinExistence type="predicted"/>
<feature type="domain" description="NERD" evidence="1">
    <location>
        <begin position="14"/>
        <end position="55"/>
    </location>
</feature>
<protein>
    <submittedName>
        <fullName evidence="2">NERD domain-containing protein</fullName>
    </submittedName>
</protein>
<evidence type="ECO:0000313" key="3">
    <source>
        <dbReference type="Proteomes" id="UP001164761"/>
    </source>
</evidence>
<organism evidence="2 3">
    <name type="scientific">Alicyclobacillus fastidiosus</name>
    <dbReference type="NCBI Taxonomy" id="392011"/>
    <lineage>
        <taxon>Bacteria</taxon>
        <taxon>Bacillati</taxon>
        <taxon>Bacillota</taxon>
        <taxon>Bacilli</taxon>
        <taxon>Bacillales</taxon>
        <taxon>Alicyclobacillaceae</taxon>
        <taxon>Alicyclobacillus</taxon>
    </lineage>
</organism>
<dbReference type="Pfam" id="PF08378">
    <property type="entry name" value="NERD"/>
    <property type="match status" value="1"/>
</dbReference>
<sequence>MKLSELVKDWGGFERLVADLHNTGDVKVEHNVVLKGRSGAPRQIDVLITHTHGLYH</sequence>
<name>A0ABY6ZN70_9BACL</name>
<dbReference type="Proteomes" id="UP001164761">
    <property type="component" value="Chromosome"/>
</dbReference>
<reference evidence="2" key="1">
    <citation type="submission" date="2022-08" db="EMBL/GenBank/DDBJ databases">
        <title>Alicyclobacillus fastidiosus DSM 17978, complete genome.</title>
        <authorList>
            <person name="Wang Q."/>
            <person name="Cai R."/>
            <person name="Wang Z."/>
        </authorList>
    </citation>
    <scope>NUCLEOTIDE SEQUENCE</scope>
    <source>
        <strain evidence="2">DSM 17978</strain>
    </source>
</reference>
<keyword evidence="3" id="KW-1185">Reference proteome</keyword>
<accession>A0ABY6ZN70</accession>
<gene>
    <name evidence="2" type="ORF">NZD89_14075</name>
</gene>
<evidence type="ECO:0000313" key="2">
    <source>
        <dbReference type="EMBL" id="WAH44415.1"/>
    </source>
</evidence>
<dbReference type="InterPro" id="IPR011528">
    <property type="entry name" value="NERD"/>
</dbReference>
<dbReference type="EMBL" id="CP104067">
    <property type="protein sequence ID" value="WAH44415.1"/>
    <property type="molecule type" value="Genomic_DNA"/>
</dbReference>
<dbReference type="RefSeq" id="WP_268008309.1">
    <property type="nucleotide sequence ID" value="NZ_BSUT01000001.1"/>
</dbReference>